<evidence type="ECO:0000313" key="2">
    <source>
        <dbReference type="EMBL" id="KJX92894.1"/>
    </source>
</evidence>
<dbReference type="Proteomes" id="UP000033647">
    <property type="component" value="Unassembled WGS sequence"/>
</dbReference>
<reference evidence="2 3" key="1">
    <citation type="submission" date="2015-03" db="EMBL/GenBank/DDBJ databases">
        <title>RNA-seq based gene annotation and comparative genomics of four Zymoseptoria species reveal species-specific pathogenicity related genes and transposable element activity.</title>
        <authorList>
            <person name="Grandaubert J."/>
            <person name="Bhattacharyya A."/>
            <person name="Stukenbrock E.H."/>
        </authorList>
    </citation>
    <scope>NUCLEOTIDE SEQUENCE [LARGE SCALE GENOMIC DNA]</scope>
    <source>
        <strain evidence="2 3">Zb18110</strain>
    </source>
</reference>
<dbReference type="AlphaFoldDB" id="A0A0F4G6E0"/>
<keyword evidence="3" id="KW-1185">Reference proteome</keyword>
<evidence type="ECO:0000256" key="1">
    <source>
        <dbReference type="SAM" id="MobiDB-lite"/>
    </source>
</evidence>
<accession>A0A0F4G6E0</accession>
<feature type="compositionally biased region" description="Pro residues" evidence="1">
    <location>
        <begin position="209"/>
        <end position="220"/>
    </location>
</feature>
<gene>
    <name evidence="2" type="ORF">TI39_contig4889g00001</name>
</gene>
<feature type="region of interest" description="Disordered" evidence="1">
    <location>
        <begin position="170"/>
        <end position="234"/>
    </location>
</feature>
<protein>
    <submittedName>
        <fullName evidence="2">Uncharacterized protein</fullName>
    </submittedName>
</protein>
<proteinExistence type="predicted"/>
<name>A0A0F4G6E0_9PEZI</name>
<sequence>MADDTHFPPNLQSIIRRIDAELEQVSSHSLTAWTNSVLPGVQGAELQLTDANVRRLNTHIRTECISELQRMQAEQDTAVRSNVLPTATAQRAQPSAVQNAADLQLVRHEQQPTDPGQVEINPAFLVPLQQPSFGMPLAPLISLRIHLESSFPSVGGTILPQLLLAPSPGPLSLRQTPSRHLPAYPRPNSVPLPSNTPQGDLSAPFRRPSAPPSPLHPPGPLLAHATKPPPPYRPSSTLYDIIKPYTTNTVYPDRIGGHGDVHINGVRLSFKVPGLANIRDLIDNAIAAGETKFELQHLSTASQETHGPWATVDLGAIIGESRDDSAILPDFDTTRRQIEAFVALDRPVNDARMLLMMSHFTAIIDTAHAAREEIPWMLTDTRDLERSLYFAVHGSTNPHDTNDMMEDEMRFWMQLGTLRKLDRFALILFCPPELQNLMKRTVIDMKKLMVWDEILRRIYIQVFDRSVERAEGNWREWSLIPSSLLSDQLQMRWNSLTGRWMWPDSARRFLVQYGAAGLRRTMPSSQSMIVGGPLGFRNLAGMDTPMLVGETTEEDLDNDTVMADSAPIARRHSRWSTVSYKARPAGTLLAVVPCVIDFTSPSNHIPASYSTDSLPPHIKNAEPDLAYHLDLVVGPGLSHSA</sequence>
<organism evidence="2 3">
    <name type="scientific">Zymoseptoria brevis</name>
    <dbReference type="NCBI Taxonomy" id="1047168"/>
    <lineage>
        <taxon>Eukaryota</taxon>
        <taxon>Fungi</taxon>
        <taxon>Dikarya</taxon>
        <taxon>Ascomycota</taxon>
        <taxon>Pezizomycotina</taxon>
        <taxon>Dothideomycetes</taxon>
        <taxon>Dothideomycetidae</taxon>
        <taxon>Mycosphaerellales</taxon>
        <taxon>Mycosphaerellaceae</taxon>
        <taxon>Zymoseptoria</taxon>
    </lineage>
</organism>
<evidence type="ECO:0000313" key="3">
    <source>
        <dbReference type="Proteomes" id="UP000033647"/>
    </source>
</evidence>
<dbReference type="EMBL" id="LAFY01004848">
    <property type="protein sequence ID" value="KJX92894.1"/>
    <property type="molecule type" value="Genomic_DNA"/>
</dbReference>
<comment type="caution">
    <text evidence="2">The sequence shown here is derived from an EMBL/GenBank/DDBJ whole genome shotgun (WGS) entry which is preliminary data.</text>
</comment>